<evidence type="ECO:0000256" key="4">
    <source>
        <dbReference type="ARBA" id="ARBA00022692"/>
    </source>
</evidence>
<sequence>MSEIKAALPDHPALDSIENEKKANDDLHLESLGDVEGNRTLAELTAIDRAVAAELAEQSMTFREAIRDYRSAVFWSFAISLCIIMEGYDTALPGTFVGLPAFRQKYGEYVNEEVGYQLTPAWQSGLSQISSVGAILSIFATSWFQQKYGYRKVIQTGLVAMFGFVFIVFFAQNIVTLAIGYHLCGWAWGTFQASVVSYASEITPVALRGYLTTYVNLCWIIGQFLAAGVLKAMASRDDEWAYRIPFAIQWVWPIPLITLIYFAPESPWFLVRAGRLEEAAASVRRIQKKGSKVDPRDTVAMMVRTNEHEKAVSEGVRYIDCFKGSDLRRTEIACLAWSSQLLAGLGFSGQYVYFLQQAGISPEDAFSFNLGSTAMAFVGAILSWFIMGRFGRRTIMVWGTSGLTTLLLVLGILTIPAKTLSGAKWAQAVLMLVWVLAFDLSIGPLAYAIVGEVSSTRLRGLTVGLARNAYNIVGIATGILLSYQLNPTAWNWGGYTGFFWAGSAFLIAVWTYFRLPECKGRTFRELDILFERGVPARKFSSTTIDAYEE</sequence>
<feature type="domain" description="Major facilitator superfamily (MFS) profile" evidence="10">
    <location>
        <begin position="75"/>
        <end position="519"/>
    </location>
</feature>
<name>A0AAD9CYA5_PAPLA</name>
<organism evidence="11 12">
    <name type="scientific">Papiliotrema laurentii</name>
    <name type="common">Cryptococcus laurentii</name>
    <dbReference type="NCBI Taxonomy" id="5418"/>
    <lineage>
        <taxon>Eukaryota</taxon>
        <taxon>Fungi</taxon>
        <taxon>Dikarya</taxon>
        <taxon>Basidiomycota</taxon>
        <taxon>Agaricomycotina</taxon>
        <taxon>Tremellomycetes</taxon>
        <taxon>Tremellales</taxon>
        <taxon>Rhynchogastremaceae</taxon>
        <taxon>Papiliotrema</taxon>
    </lineage>
</organism>
<feature type="transmembrane region" description="Helical" evidence="9">
    <location>
        <begin position="492"/>
        <end position="513"/>
    </location>
</feature>
<evidence type="ECO:0000256" key="5">
    <source>
        <dbReference type="ARBA" id="ARBA00022989"/>
    </source>
</evidence>
<feature type="transmembrane region" description="Helical" evidence="9">
    <location>
        <begin position="240"/>
        <end position="262"/>
    </location>
</feature>
<dbReference type="GO" id="GO:0016020">
    <property type="term" value="C:membrane"/>
    <property type="evidence" value="ECO:0007669"/>
    <property type="project" value="UniProtKB-SubCell"/>
</dbReference>
<evidence type="ECO:0000256" key="3">
    <source>
        <dbReference type="ARBA" id="ARBA00022448"/>
    </source>
</evidence>
<evidence type="ECO:0000313" key="12">
    <source>
        <dbReference type="Proteomes" id="UP001182556"/>
    </source>
</evidence>
<protein>
    <submittedName>
        <fullName evidence="11">Alpha-glucoside:hydrogen symporter</fullName>
    </submittedName>
</protein>
<keyword evidence="3 8" id="KW-0813">Transport</keyword>
<keyword evidence="4 9" id="KW-0812">Transmembrane</keyword>
<feature type="transmembrane region" description="Helical" evidence="9">
    <location>
        <begin position="69"/>
        <end position="88"/>
    </location>
</feature>
<gene>
    <name evidence="11" type="ORF">DB88DRAFT_496386</name>
</gene>
<dbReference type="Proteomes" id="UP001182556">
    <property type="component" value="Unassembled WGS sequence"/>
</dbReference>
<dbReference type="SUPFAM" id="SSF103473">
    <property type="entry name" value="MFS general substrate transporter"/>
    <property type="match status" value="1"/>
</dbReference>
<dbReference type="InterPro" id="IPR036259">
    <property type="entry name" value="MFS_trans_sf"/>
</dbReference>
<dbReference type="PROSITE" id="PS50850">
    <property type="entry name" value="MFS"/>
    <property type="match status" value="1"/>
</dbReference>
<dbReference type="InterPro" id="IPR020846">
    <property type="entry name" value="MFS_dom"/>
</dbReference>
<evidence type="ECO:0000256" key="9">
    <source>
        <dbReference type="SAM" id="Phobius"/>
    </source>
</evidence>
<feature type="transmembrane region" description="Helical" evidence="9">
    <location>
        <begin position="469"/>
        <end position="486"/>
    </location>
</feature>
<dbReference type="Gene3D" id="1.20.1250.20">
    <property type="entry name" value="MFS general substrate transporter like domains"/>
    <property type="match status" value="1"/>
</dbReference>
<dbReference type="Pfam" id="PF00083">
    <property type="entry name" value="Sugar_tr"/>
    <property type="match status" value="1"/>
</dbReference>
<comment type="catalytic activity">
    <reaction evidence="7">
        <text>myo-inositol(out) + H(+)(out) = myo-inositol(in) + H(+)(in)</text>
        <dbReference type="Rhea" id="RHEA:60364"/>
        <dbReference type="ChEBI" id="CHEBI:15378"/>
        <dbReference type="ChEBI" id="CHEBI:17268"/>
    </reaction>
</comment>
<dbReference type="EMBL" id="JAODAN010000008">
    <property type="protein sequence ID" value="KAK1922823.1"/>
    <property type="molecule type" value="Genomic_DNA"/>
</dbReference>
<evidence type="ECO:0000256" key="2">
    <source>
        <dbReference type="ARBA" id="ARBA00010992"/>
    </source>
</evidence>
<dbReference type="PANTHER" id="PTHR48022">
    <property type="entry name" value="PLASTIDIC GLUCOSE TRANSPORTER 4"/>
    <property type="match status" value="1"/>
</dbReference>
<comment type="subcellular location">
    <subcellularLocation>
        <location evidence="1">Membrane</location>
        <topology evidence="1">Multi-pass membrane protein</topology>
    </subcellularLocation>
</comment>
<evidence type="ECO:0000256" key="7">
    <source>
        <dbReference type="ARBA" id="ARBA00049119"/>
    </source>
</evidence>
<evidence type="ECO:0000256" key="6">
    <source>
        <dbReference type="ARBA" id="ARBA00023136"/>
    </source>
</evidence>
<dbReference type="NCBIfam" id="TIGR00879">
    <property type="entry name" value="SP"/>
    <property type="match status" value="1"/>
</dbReference>
<evidence type="ECO:0000256" key="8">
    <source>
        <dbReference type="RuleBase" id="RU003346"/>
    </source>
</evidence>
<keyword evidence="12" id="KW-1185">Reference proteome</keyword>
<accession>A0AAD9CYA5</accession>
<feature type="transmembrane region" description="Helical" evidence="9">
    <location>
        <begin position="125"/>
        <end position="144"/>
    </location>
</feature>
<feature type="transmembrane region" description="Helical" evidence="9">
    <location>
        <begin position="425"/>
        <end position="449"/>
    </location>
</feature>
<dbReference type="InterPro" id="IPR050360">
    <property type="entry name" value="MFS_Sugar_Transporters"/>
</dbReference>
<proteinExistence type="inferred from homology"/>
<dbReference type="InterPro" id="IPR005828">
    <property type="entry name" value="MFS_sugar_transport-like"/>
</dbReference>
<dbReference type="PANTHER" id="PTHR48022:SF5">
    <property type="entry name" value="ALPHA-GLUCOSIDES PERMEASE MPH2-RELATED"/>
    <property type="match status" value="1"/>
</dbReference>
<feature type="transmembrane region" description="Helical" evidence="9">
    <location>
        <begin position="394"/>
        <end position="413"/>
    </location>
</feature>
<keyword evidence="6 9" id="KW-0472">Membrane</keyword>
<keyword evidence="5 9" id="KW-1133">Transmembrane helix</keyword>
<dbReference type="AlphaFoldDB" id="A0AAD9CYA5"/>
<comment type="similarity">
    <text evidence="2 8">Belongs to the major facilitator superfamily. Sugar transporter (TC 2.A.1.1) family.</text>
</comment>
<evidence type="ECO:0000313" key="11">
    <source>
        <dbReference type="EMBL" id="KAK1922823.1"/>
    </source>
</evidence>
<feature type="transmembrane region" description="Helical" evidence="9">
    <location>
        <begin position="366"/>
        <end position="387"/>
    </location>
</feature>
<feature type="transmembrane region" description="Helical" evidence="9">
    <location>
        <begin position="214"/>
        <end position="234"/>
    </location>
</feature>
<reference evidence="11" key="1">
    <citation type="submission" date="2023-02" db="EMBL/GenBank/DDBJ databases">
        <title>Identification and recombinant expression of a fungal hydrolase from Papiliotrema laurentii that hydrolyzes apple cutin and clears colloidal polyester polyurethane.</title>
        <authorList>
            <consortium name="DOE Joint Genome Institute"/>
            <person name="Roman V.A."/>
            <person name="Bojanowski C."/>
            <person name="Crable B.R."/>
            <person name="Wagner D.N."/>
            <person name="Hung C.S."/>
            <person name="Nadeau L.J."/>
            <person name="Schratz L."/>
            <person name="Haridas S."/>
            <person name="Pangilinan J."/>
            <person name="Lipzen A."/>
            <person name="Na H."/>
            <person name="Yan M."/>
            <person name="Ng V."/>
            <person name="Grigoriev I.V."/>
            <person name="Spatafora J.W."/>
            <person name="Barlow D."/>
            <person name="Biffinger J."/>
            <person name="Kelley-Loughnane N."/>
            <person name="Varaljay V.A."/>
            <person name="Crookes-Goodson W.J."/>
        </authorList>
    </citation>
    <scope>NUCLEOTIDE SEQUENCE</scope>
    <source>
        <strain evidence="11">5307AH</strain>
    </source>
</reference>
<evidence type="ECO:0000256" key="1">
    <source>
        <dbReference type="ARBA" id="ARBA00004141"/>
    </source>
</evidence>
<dbReference type="FunFam" id="1.20.1250.20:FF:000078">
    <property type="entry name" value="MFS maltose transporter, putative"/>
    <property type="match status" value="1"/>
</dbReference>
<evidence type="ECO:0000259" key="10">
    <source>
        <dbReference type="PROSITE" id="PS50850"/>
    </source>
</evidence>
<dbReference type="InterPro" id="IPR003663">
    <property type="entry name" value="Sugar/inositol_transpt"/>
</dbReference>
<dbReference type="GO" id="GO:0005351">
    <property type="term" value="F:carbohydrate:proton symporter activity"/>
    <property type="evidence" value="ECO:0007669"/>
    <property type="project" value="TreeGrafter"/>
</dbReference>
<feature type="transmembrane region" description="Helical" evidence="9">
    <location>
        <begin position="156"/>
        <end position="180"/>
    </location>
</feature>
<comment type="caution">
    <text evidence="11">The sequence shown here is derived from an EMBL/GenBank/DDBJ whole genome shotgun (WGS) entry which is preliminary data.</text>
</comment>